<evidence type="ECO:0000313" key="2">
    <source>
        <dbReference type="EMBL" id="KAL3124541.1"/>
    </source>
</evidence>
<comment type="caution">
    <text evidence="2">The sequence shown here is derived from an EMBL/GenBank/DDBJ whole genome shotgun (WGS) entry which is preliminary data.</text>
</comment>
<organism evidence="2 3">
    <name type="scientific">Heterodera trifolii</name>
    <dbReference type="NCBI Taxonomy" id="157864"/>
    <lineage>
        <taxon>Eukaryota</taxon>
        <taxon>Metazoa</taxon>
        <taxon>Ecdysozoa</taxon>
        <taxon>Nematoda</taxon>
        <taxon>Chromadorea</taxon>
        <taxon>Rhabditida</taxon>
        <taxon>Tylenchina</taxon>
        <taxon>Tylenchomorpha</taxon>
        <taxon>Tylenchoidea</taxon>
        <taxon>Heteroderidae</taxon>
        <taxon>Heteroderinae</taxon>
        <taxon>Heterodera</taxon>
    </lineage>
</organism>
<accession>A0ABD2MAQ2</accession>
<dbReference type="Proteomes" id="UP001620626">
    <property type="component" value="Unassembled WGS sequence"/>
</dbReference>
<evidence type="ECO:0000313" key="3">
    <source>
        <dbReference type="Proteomes" id="UP001620626"/>
    </source>
</evidence>
<feature type="coiled-coil region" evidence="1">
    <location>
        <begin position="67"/>
        <end position="98"/>
    </location>
</feature>
<sequence length="121" mass="14373">MCIFLTSLVITQKIVNGIKRRLQLAIGHGHPPIWKFINILREHQKIIDVDFEHFLAGNAPPPKATRYREADRRILRILERYNREKEQQQIENDHQYCQNPINPNLINEMLRGISSNYQMNQ</sequence>
<proteinExistence type="predicted"/>
<dbReference type="EMBL" id="JBICBT010000069">
    <property type="protein sequence ID" value="KAL3124541.1"/>
    <property type="molecule type" value="Genomic_DNA"/>
</dbReference>
<dbReference type="AlphaFoldDB" id="A0ABD2MAQ2"/>
<keyword evidence="1" id="KW-0175">Coiled coil</keyword>
<keyword evidence="3" id="KW-1185">Reference proteome</keyword>
<reference evidence="2 3" key="1">
    <citation type="submission" date="2024-10" db="EMBL/GenBank/DDBJ databases">
        <authorList>
            <person name="Kim D."/>
        </authorList>
    </citation>
    <scope>NUCLEOTIDE SEQUENCE [LARGE SCALE GENOMIC DNA]</scope>
    <source>
        <strain evidence="2">BH-2024</strain>
    </source>
</reference>
<gene>
    <name evidence="2" type="ORF">niasHT_000827</name>
</gene>
<protein>
    <submittedName>
        <fullName evidence="2">Uncharacterized protein</fullName>
    </submittedName>
</protein>
<name>A0ABD2MAQ2_9BILA</name>
<evidence type="ECO:0000256" key="1">
    <source>
        <dbReference type="SAM" id="Coils"/>
    </source>
</evidence>